<dbReference type="Gene3D" id="1.10.10.60">
    <property type="entry name" value="Homeodomain-like"/>
    <property type="match status" value="2"/>
</dbReference>
<keyword evidence="2 4" id="KW-0238">DNA-binding</keyword>
<dbReference type="InterPro" id="IPR050109">
    <property type="entry name" value="HTH-type_TetR-like_transc_reg"/>
</dbReference>
<dbReference type="PROSITE" id="PS50977">
    <property type="entry name" value="HTH_TETR_2"/>
    <property type="match status" value="2"/>
</dbReference>
<protein>
    <submittedName>
        <fullName evidence="6">TetR family transcriptional regulator</fullName>
    </submittedName>
</protein>
<evidence type="ECO:0000256" key="3">
    <source>
        <dbReference type="ARBA" id="ARBA00023163"/>
    </source>
</evidence>
<comment type="caution">
    <text evidence="6">The sequence shown here is derived from an EMBL/GenBank/DDBJ whole genome shotgun (WGS) entry which is preliminary data.</text>
</comment>
<dbReference type="OrthoDB" id="9811084at2"/>
<keyword evidence="7" id="KW-1185">Reference proteome</keyword>
<reference evidence="6 7" key="1">
    <citation type="submission" date="2019-03" db="EMBL/GenBank/DDBJ databases">
        <title>Genomic Encyclopedia of Type Strains, Phase IV (KMG-IV): sequencing the most valuable type-strain genomes for metagenomic binning, comparative biology and taxonomic classification.</title>
        <authorList>
            <person name="Goeker M."/>
        </authorList>
    </citation>
    <scope>NUCLEOTIDE SEQUENCE [LARGE SCALE GENOMIC DNA]</scope>
    <source>
        <strain evidence="6 7">DSM 25059</strain>
    </source>
</reference>
<dbReference type="PANTHER" id="PTHR30055:SF234">
    <property type="entry name" value="HTH-TYPE TRANSCRIPTIONAL REGULATOR BETI"/>
    <property type="match status" value="1"/>
</dbReference>
<dbReference type="AlphaFoldDB" id="A0A4R6FYY0"/>
<dbReference type="Proteomes" id="UP000295493">
    <property type="component" value="Unassembled WGS sequence"/>
</dbReference>
<dbReference type="PANTHER" id="PTHR30055">
    <property type="entry name" value="HTH-TYPE TRANSCRIPTIONAL REGULATOR RUTR"/>
    <property type="match status" value="1"/>
</dbReference>
<feature type="domain" description="HTH tetR-type" evidence="5">
    <location>
        <begin position="220"/>
        <end position="280"/>
    </location>
</feature>
<feature type="DNA-binding region" description="H-T-H motif" evidence="4">
    <location>
        <begin position="243"/>
        <end position="262"/>
    </location>
</feature>
<dbReference type="GO" id="GO:0000976">
    <property type="term" value="F:transcription cis-regulatory region binding"/>
    <property type="evidence" value="ECO:0007669"/>
    <property type="project" value="TreeGrafter"/>
</dbReference>
<dbReference type="SUPFAM" id="SSF48498">
    <property type="entry name" value="Tetracyclin repressor-like, C-terminal domain"/>
    <property type="match status" value="1"/>
</dbReference>
<evidence type="ECO:0000256" key="1">
    <source>
        <dbReference type="ARBA" id="ARBA00023015"/>
    </source>
</evidence>
<evidence type="ECO:0000313" key="7">
    <source>
        <dbReference type="Proteomes" id="UP000295493"/>
    </source>
</evidence>
<feature type="domain" description="HTH tetR-type" evidence="5">
    <location>
        <begin position="16"/>
        <end position="76"/>
    </location>
</feature>
<organism evidence="6 7">
    <name type="scientific">Stakelama pacifica</name>
    <dbReference type="NCBI Taxonomy" id="517720"/>
    <lineage>
        <taxon>Bacteria</taxon>
        <taxon>Pseudomonadati</taxon>
        <taxon>Pseudomonadota</taxon>
        <taxon>Alphaproteobacteria</taxon>
        <taxon>Sphingomonadales</taxon>
        <taxon>Sphingomonadaceae</taxon>
        <taxon>Stakelama</taxon>
    </lineage>
</organism>
<keyword evidence="1" id="KW-0805">Transcription regulation</keyword>
<sequence>MTPAFADKDQGTARFQAKREAILSAAAAVINEQSAKGMTFADVARRVGLNTTSVTYYFQRKEDLATACFSNTLDYLQNMLSEAGGESTPEARVAKVVSLNMARLARIEAGEESEFALLSDLRATDGKAKAFLMGKWRETFRMTRALWGENPSRAEKDLASARAHVLLENLFWTPAWLRRYAADQYDRVEARFMEIFRNGLAPADAQWQPELLQIAHWEPQPGRESFLLAATRLINELGYRGASVQRIASELKVTKGSFYHHLDAKDDLVLQCYRRSFEAITTAQREADSGEGSYWHRLSSTMATLLDMQFSERMPLLRTTALHGLPGEVRLEMLDESNRIARRYAGTISDGIAEGSIRAVDPLVASQMLMAIQNAAFDMHKWASTMPRERAIAMYASTILFGMFDDRMLDA</sequence>
<dbReference type="Pfam" id="PF00440">
    <property type="entry name" value="TetR_N"/>
    <property type="match status" value="2"/>
</dbReference>
<name>A0A4R6FYY0_9SPHN</name>
<dbReference type="RefSeq" id="WP_133493787.1">
    <property type="nucleotide sequence ID" value="NZ_BMLU01000001.1"/>
</dbReference>
<accession>A0A4R6FYY0</accession>
<feature type="DNA-binding region" description="H-T-H motif" evidence="4">
    <location>
        <begin position="39"/>
        <end position="58"/>
    </location>
</feature>
<gene>
    <name evidence="6" type="ORF">EV664_101151</name>
</gene>
<dbReference type="GO" id="GO:0003700">
    <property type="term" value="F:DNA-binding transcription factor activity"/>
    <property type="evidence" value="ECO:0007669"/>
    <property type="project" value="TreeGrafter"/>
</dbReference>
<dbReference type="EMBL" id="SNWD01000001">
    <property type="protein sequence ID" value="TDN86580.1"/>
    <property type="molecule type" value="Genomic_DNA"/>
</dbReference>
<dbReference type="InterPro" id="IPR036271">
    <property type="entry name" value="Tet_transcr_reg_TetR-rel_C_sf"/>
</dbReference>
<dbReference type="PRINTS" id="PR00455">
    <property type="entry name" value="HTHTETR"/>
</dbReference>
<keyword evidence="3" id="KW-0804">Transcription</keyword>
<dbReference type="Gene3D" id="1.10.357.10">
    <property type="entry name" value="Tetracycline Repressor, domain 2"/>
    <property type="match status" value="2"/>
</dbReference>
<proteinExistence type="predicted"/>
<dbReference type="SUPFAM" id="SSF46689">
    <property type="entry name" value="Homeodomain-like"/>
    <property type="match status" value="2"/>
</dbReference>
<evidence type="ECO:0000313" key="6">
    <source>
        <dbReference type="EMBL" id="TDN86580.1"/>
    </source>
</evidence>
<dbReference type="InterPro" id="IPR001647">
    <property type="entry name" value="HTH_TetR"/>
</dbReference>
<evidence type="ECO:0000256" key="2">
    <source>
        <dbReference type="ARBA" id="ARBA00023125"/>
    </source>
</evidence>
<dbReference type="InterPro" id="IPR009057">
    <property type="entry name" value="Homeodomain-like_sf"/>
</dbReference>
<evidence type="ECO:0000259" key="5">
    <source>
        <dbReference type="PROSITE" id="PS50977"/>
    </source>
</evidence>
<evidence type="ECO:0000256" key="4">
    <source>
        <dbReference type="PROSITE-ProRule" id="PRU00335"/>
    </source>
</evidence>